<evidence type="ECO:0000256" key="1">
    <source>
        <dbReference type="SAM" id="MobiDB-lite"/>
    </source>
</evidence>
<protein>
    <submittedName>
        <fullName evidence="2">Uncharacterized protein</fullName>
    </submittedName>
</protein>
<proteinExistence type="predicted"/>
<organism evidence="2 3">
    <name type="scientific">Rhizopus stolonifer</name>
    <name type="common">Rhizopus nigricans</name>
    <dbReference type="NCBI Taxonomy" id="4846"/>
    <lineage>
        <taxon>Eukaryota</taxon>
        <taxon>Fungi</taxon>
        <taxon>Fungi incertae sedis</taxon>
        <taxon>Mucoromycota</taxon>
        <taxon>Mucoromycotina</taxon>
        <taxon>Mucoromycetes</taxon>
        <taxon>Mucorales</taxon>
        <taxon>Mucorineae</taxon>
        <taxon>Rhizopodaceae</taxon>
        <taxon>Rhizopus</taxon>
    </lineage>
</organism>
<dbReference type="Proteomes" id="UP000253551">
    <property type="component" value="Unassembled WGS sequence"/>
</dbReference>
<comment type="caution">
    <text evidence="2">The sequence shown here is derived from an EMBL/GenBank/DDBJ whole genome shotgun (WGS) entry which is preliminary data.</text>
</comment>
<evidence type="ECO:0000313" key="2">
    <source>
        <dbReference type="EMBL" id="RCH81352.1"/>
    </source>
</evidence>
<sequence length="300" mass="34841">MTQNKQSLIVYGAAAALLAALSTGLAYYVIEDDRKVQRRKTARRAERNASKLLSQISEQRQAIETSIQSIAPVLELECDDKAFKQKEFTLAQSNELLLRLMEQLDAIQPLSLVAGEAVEKPTELEEELADHLKNKKRSVIDAINVLFQRLDECNEKLKKEGIKREEAAKERARIEKEEQERLAREEEERKRIEEEKAQKAREEQERVAQEEALRRQKEEEEQLAREAEQKAREEQEHMVQEEALRRQKEEEQLAKEAEELAQKTAEEERIREAEQVEIERPEEGSGIFVQAEPTTIELNE</sequence>
<gene>
    <name evidence="2" type="ORF">CU098_007522</name>
</gene>
<feature type="compositionally biased region" description="Basic and acidic residues" evidence="1">
    <location>
        <begin position="164"/>
        <end position="283"/>
    </location>
</feature>
<feature type="region of interest" description="Disordered" evidence="1">
    <location>
        <begin position="164"/>
        <end position="300"/>
    </location>
</feature>
<keyword evidence="3" id="KW-1185">Reference proteome</keyword>
<dbReference type="STRING" id="4846.A0A367IUL8"/>
<dbReference type="AlphaFoldDB" id="A0A367IUL8"/>
<dbReference type="EMBL" id="PJQM01005559">
    <property type="protein sequence ID" value="RCH81352.1"/>
    <property type="molecule type" value="Genomic_DNA"/>
</dbReference>
<dbReference type="OrthoDB" id="2289170at2759"/>
<accession>A0A367IUL8</accession>
<evidence type="ECO:0000313" key="3">
    <source>
        <dbReference type="Proteomes" id="UP000253551"/>
    </source>
</evidence>
<name>A0A367IUL8_RHIST</name>
<reference evidence="2 3" key="1">
    <citation type="journal article" date="2018" name="G3 (Bethesda)">
        <title>Phylogenetic and Phylogenomic Definition of Rhizopus Species.</title>
        <authorList>
            <person name="Gryganskyi A.P."/>
            <person name="Golan J."/>
            <person name="Dolatabadi S."/>
            <person name="Mondo S."/>
            <person name="Robb S."/>
            <person name="Idnurm A."/>
            <person name="Muszewska A."/>
            <person name="Steczkiewicz K."/>
            <person name="Masonjones S."/>
            <person name="Liao H.L."/>
            <person name="Gajdeczka M.T."/>
            <person name="Anike F."/>
            <person name="Vuek A."/>
            <person name="Anishchenko I.M."/>
            <person name="Voigt K."/>
            <person name="de Hoog G.S."/>
            <person name="Smith M.E."/>
            <person name="Heitman J."/>
            <person name="Vilgalys R."/>
            <person name="Stajich J.E."/>
        </authorList>
    </citation>
    <scope>NUCLEOTIDE SEQUENCE [LARGE SCALE GENOMIC DNA]</scope>
    <source>
        <strain evidence="2 3">LSU 92-RS-03</strain>
    </source>
</reference>